<reference evidence="2" key="2">
    <citation type="journal article" date="2024" name="Plant">
        <title>Genomic evolution and insights into agronomic trait innovations of Sesamum species.</title>
        <authorList>
            <person name="Miao H."/>
            <person name="Wang L."/>
            <person name="Qu L."/>
            <person name="Liu H."/>
            <person name="Sun Y."/>
            <person name="Le M."/>
            <person name="Wang Q."/>
            <person name="Wei S."/>
            <person name="Zheng Y."/>
            <person name="Lin W."/>
            <person name="Duan Y."/>
            <person name="Cao H."/>
            <person name="Xiong S."/>
            <person name="Wang X."/>
            <person name="Wei L."/>
            <person name="Li C."/>
            <person name="Ma Q."/>
            <person name="Ju M."/>
            <person name="Zhao R."/>
            <person name="Li G."/>
            <person name="Mu C."/>
            <person name="Tian Q."/>
            <person name="Mei H."/>
            <person name="Zhang T."/>
            <person name="Gao T."/>
            <person name="Zhang H."/>
        </authorList>
    </citation>
    <scope>NUCLEOTIDE SEQUENCE</scope>
    <source>
        <strain evidence="2">3651</strain>
    </source>
</reference>
<protein>
    <submittedName>
        <fullName evidence="2">Uncharacterized protein</fullName>
    </submittedName>
</protein>
<feature type="region of interest" description="Disordered" evidence="1">
    <location>
        <begin position="85"/>
        <end position="106"/>
    </location>
</feature>
<name>A0AAE1YLY0_9LAMI</name>
<dbReference type="Proteomes" id="UP001293254">
    <property type="component" value="Unassembled WGS sequence"/>
</dbReference>
<evidence type="ECO:0000313" key="3">
    <source>
        <dbReference type="Proteomes" id="UP001293254"/>
    </source>
</evidence>
<dbReference type="AlphaFoldDB" id="A0AAE1YLY0"/>
<organism evidence="2 3">
    <name type="scientific">Sesamum alatum</name>
    <dbReference type="NCBI Taxonomy" id="300844"/>
    <lineage>
        <taxon>Eukaryota</taxon>
        <taxon>Viridiplantae</taxon>
        <taxon>Streptophyta</taxon>
        <taxon>Embryophyta</taxon>
        <taxon>Tracheophyta</taxon>
        <taxon>Spermatophyta</taxon>
        <taxon>Magnoliopsida</taxon>
        <taxon>eudicotyledons</taxon>
        <taxon>Gunneridae</taxon>
        <taxon>Pentapetalae</taxon>
        <taxon>asterids</taxon>
        <taxon>lamiids</taxon>
        <taxon>Lamiales</taxon>
        <taxon>Pedaliaceae</taxon>
        <taxon>Sesamum</taxon>
    </lineage>
</organism>
<sequence>MPNNHSQIAACCAYQKGKEDGDNSSKSTLLRAGWQCGAVRPVSKGKLQAAWPRKLGSCCTKSGKVHLPPICLELAGNCREIAAAPANSHKQQHQDSKTHPNPKINR</sequence>
<gene>
    <name evidence="2" type="ORF">Salat_1049200</name>
</gene>
<keyword evidence="3" id="KW-1185">Reference proteome</keyword>
<evidence type="ECO:0000313" key="2">
    <source>
        <dbReference type="EMBL" id="KAK4432870.1"/>
    </source>
</evidence>
<accession>A0AAE1YLY0</accession>
<comment type="caution">
    <text evidence="2">The sequence shown here is derived from an EMBL/GenBank/DDBJ whole genome shotgun (WGS) entry which is preliminary data.</text>
</comment>
<reference evidence="2" key="1">
    <citation type="submission" date="2020-06" db="EMBL/GenBank/DDBJ databases">
        <authorList>
            <person name="Li T."/>
            <person name="Hu X."/>
            <person name="Zhang T."/>
            <person name="Song X."/>
            <person name="Zhang H."/>
            <person name="Dai N."/>
            <person name="Sheng W."/>
            <person name="Hou X."/>
            <person name="Wei L."/>
        </authorList>
    </citation>
    <scope>NUCLEOTIDE SEQUENCE</scope>
    <source>
        <strain evidence="2">3651</strain>
        <tissue evidence="2">Leaf</tissue>
    </source>
</reference>
<evidence type="ECO:0000256" key="1">
    <source>
        <dbReference type="SAM" id="MobiDB-lite"/>
    </source>
</evidence>
<dbReference type="EMBL" id="JACGWO010000003">
    <property type="protein sequence ID" value="KAK4432870.1"/>
    <property type="molecule type" value="Genomic_DNA"/>
</dbReference>
<proteinExistence type="predicted"/>